<evidence type="ECO:0000313" key="3">
    <source>
        <dbReference type="Proteomes" id="UP000193498"/>
    </source>
</evidence>
<organism evidence="2 3">
    <name type="scientific">Basidiobolus meristosporus CBS 931.73</name>
    <dbReference type="NCBI Taxonomy" id="1314790"/>
    <lineage>
        <taxon>Eukaryota</taxon>
        <taxon>Fungi</taxon>
        <taxon>Fungi incertae sedis</taxon>
        <taxon>Zoopagomycota</taxon>
        <taxon>Entomophthoromycotina</taxon>
        <taxon>Basidiobolomycetes</taxon>
        <taxon>Basidiobolales</taxon>
        <taxon>Basidiobolaceae</taxon>
        <taxon>Basidiobolus</taxon>
    </lineage>
</organism>
<evidence type="ECO:0000259" key="1">
    <source>
        <dbReference type="SMART" id="SM00849"/>
    </source>
</evidence>
<comment type="caution">
    <text evidence="2">The sequence shown here is derived from an EMBL/GenBank/DDBJ whole genome shotgun (WGS) entry which is preliminary data.</text>
</comment>
<evidence type="ECO:0000313" key="2">
    <source>
        <dbReference type="EMBL" id="ORX97466.1"/>
    </source>
</evidence>
<keyword evidence="2" id="KW-0378">Hydrolase</keyword>
<dbReference type="SMART" id="SM00849">
    <property type="entry name" value="Lactamase_B"/>
    <property type="match status" value="1"/>
</dbReference>
<accession>A0A1Y1YIC5</accession>
<dbReference type="EMBL" id="MCFE01000132">
    <property type="protein sequence ID" value="ORX97466.1"/>
    <property type="molecule type" value="Genomic_DNA"/>
</dbReference>
<protein>
    <submittedName>
        <fullName evidence="2">Metallo-hydrolase/oxidoreductase</fullName>
    </submittedName>
</protein>
<dbReference type="InterPro" id="IPR036866">
    <property type="entry name" value="RibonucZ/Hydroxyglut_hydro"/>
</dbReference>
<dbReference type="SUPFAM" id="SSF56281">
    <property type="entry name" value="Metallo-hydrolase/oxidoreductase"/>
    <property type="match status" value="1"/>
</dbReference>
<dbReference type="InterPro" id="IPR050855">
    <property type="entry name" value="NDM-1-like"/>
</dbReference>
<dbReference type="PANTHER" id="PTHR42951:SF17">
    <property type="entry name" value="METALLO-BETA-LACTAMASE DOMAIN-CONTAINING PROTEIN"/>
    <property type="match status" value="1"/>
</dbReference>
<keyword evidence="3" id="KW-1185">Reference proteome</keyword>
<dbReference type="InterPro" id="IPR001279">
    <property type="entry name" value="Metallo-B-lactamas"/>
</dbReference>
<dbReference type="STRING" id="1314790.A0A1Y1YIC5"/>
<reference evidence="2 3" key="1">
    <citation type="submission" date="2016-07" db="EMBL/GenBank/DDBJ databases">
        <title>Pervasive Adenine N6-methylation of Active Genes in Fungi.</title>
        <authorList>
            <consortium name="DOE Joint Genome Institute"/>
            <person name="Mondo S.J."/>
            <person name="Dannebaum R.O."/>
            <person name="Kuo R.C."/>
            <person name="Labutti K."/>
            <person name="Haridas S."/>
            <person name="Kuo A."/>
            <person name="Salamov A."/>
            <person name="Ahrendt S.R."/>
            <person name="Lipzen A."/>
            <person name="Sullivan W."/>
            <person name="Andreopoulos W.B."/>
            <person name="Clum A."/>
            <person name="Lindquist E."/>
            <person name="Daum C."/>
            <person name="Ramamoorthy G.K."/>
            <person name="Gryganskyi A."/>
            <person name="Culley D."/>
            <person name="Magnuson J.K."/>
            <person name="James T.Y."/>
            <person name="O'Malley M.A."/>
            <person name="Stajich J.E."/>
            <person name="Spatafora J.W."/>
            <person name="Visel A."/>
            <person name="Grigoriev I.V."/>
        </authorList>
    </citation>
    <scope>NUCLEOTIDE SEQUENCE [LARGE SCALE GENOMIC DNA]</scope>
    <source>
        <strain evidence="2 3">CBS 931.73</strain>
    </source>
</reference>
<gene>
    <name evidence="2" type="ORF">K493DRAFT_300406</name>
</gene>
<dbReference type="Gene3D" id="3.60.15.10">
    <property type="entry name" value="Ribonuclease Z/Hydroxyacylglutathione hydrolase-like"/>
    <property type="match status" value="1"/>
</dbReference>
<dbReference type="GO" id="GO:0016787">
    <property type="term" value="F:hydrolase activity"/>
    <property type="evidence" value="ECO:0007669"/>
    <property type="project" value="UniProtKB-KW"/>
</dbReference>
<dbReference type="AlphaFoldDB" id="A0A1Y1YIC5"/>
<sequence>MNQITQLPFVHVPVGSFLVRCVDPAGLPTHDWILVDSGEASQVPRLLKAIDGLLSHEEDRVRYVCLTHGHLDHTAATPAVLERFPGCQVVLHPEEIPFVCEGKPFGSCPGDTWAFKLLKRFSHEATVRVPRERVLPLKDGERWEYEHIIRLVETPGHTPGSASYLHVPSRSLLVGDAVMNIVGPMAKRPGISGPMAMSTCHWGDAMKAITKITQLHEQVDNVFPAHDYSPKGVHISKIQSFHPSAPKSGTS</sequence>
<name>A0A1Y1YIC5_9FUNG</name>
<dbReference type="OrthoDB" id="515692at2759"/>
<dbReference type="PANTHER" id="PTHR42951">
    <property type="entry name" value="METALLO-BETA-LACTAMASE DOMAIN-CONTAINING"/>
    <property type="match status" value="1"/>
</dbReference>
<feature type="domain" description="Metallo-beta-lactamase" evidence="1">
    <location>
        <begin position="13"/>
        <end position="226"/>
    </location>
</feature>
<dbReference type="Pfam" id="PF00753">
    <property type="entry name" value="Lactamase_B"/>
    <property type="match status" value="1"/>
</dbReference>
<dbReference type="Proteomes" id="UP000193498">
    <property type="component" value="Unassembled WGS sequence"/>
</dbReference>
<proteinExistence type="predicted"/>
<dbReference type="InParanoid" id="A0A1Y1YIC5"/>